<dbReference type="PANTHER" id="PTHR30273:SF2">
    <property type="entry name" value="PROTEIN FECR"/>
    <property type="match status" value="1"/>
</dbReference>
<dbReference type="EMBL" id="FWXT01000001">
    <property type="protein sequence ID" value="SMC63392.1"/>
    <property type="molecule type" value="Genomic_DNA"/>
</dbReference>
<dbReference type="STRING" id="151894.SAMN04488524_1618"/>
<dbReference type="GO" id="GO:0016989">
    <property type="term" value="F:sigma factor antagonist activity"/>
    <property type="evidence" value="ECO:0007669"/>
    <property type="project" value="TreeGrafter"/>
</dbReference>
<dbReference type="Proteomes" id="UP000192756">
    <property type="component" value="Unassembled WGS sequence"/>
</dbReference>
<dbReference type="InterPro" id="IPR032508">
    <property type="entry name" value="FecR_C"/>
</dbReference>
<evidence type="ECO:0000259" key="3">
    <source>
        <dbReference type="Pfam" id="PF16344"/>
    </source>
</evidence>
<feature type="transmembrane region" description="Helical" evidence="1">
    <location>
        <begin position="92"/>
        <end position="109"/>
    </location>
</feature>
<dbReference type="RefSeq" id="WP_084237826.1">
    <property type="nucleotide sequence ID" value="NZ_FWXT01000001.1"/>
</dbReference>
<dbReference type="Gene3D" id="2.60.120.1440">
    <property type="match status" value="1"/>
</dbReference>
<sequence>METQNNFKYTSQLIIKFLKDELNAQEKRALELWLNASPANRELLESFRNTAAVQQEINYIDAVDTHKGWEEISKQMQVKPVKAFFWNKIRKYSAAAILLITTGIGLYYYTAKNNNGKPNGTNGTLASQDIMPGGQKAVLQLADGSSLDLGSNKFLLKGENGEVAMSASKGTLYFGNNKGSRAKGYNLLKTPRAGEYKMILPDGTKVWLNASSTLRFPASFNREERHVQLTGEAYFEVAHNKDLPFRVSFNNTEVEVLGTHFNINTFGKQSRTTLVEGSVKVTEAGKQQLLKPGEEAIVNDGKVAIHKTDTYKSIAWKEGAFYFQDDLMTDIMDQVFRWYNVEIIYKGKPGTKRYSGNIRRQATLKQVLEMLNAVSGTEFSLEDRTVTVDFNN</sequence>
<organism evidence="4 5">
    <name type="scientific">Pedobacter africanus</name>
    <dbReference type="NCBI Taxonomy" id="151894"/>
    <lineage>
        <taxon>Bacteria</taxon>
        <taxon>Pseudomonadati</taxon>
        <taxon>Bacteroidota</taxon>
        <taxon>Sphingobacteriia</taxon>
        <taxon>Sphingobacteriales</taxon>
        <taxon>Sphingobacteriaceae</taxon>
        <taxon>Pedobacter</taxon>
    </lineage>
</organism>
<dbReference type="InterPro" id="IPR012373">
    <property type="entry name" value="Ferrdict_sens_TM"/>
</dbReference>
<dbReference type="Pfam" id="PF16344">
    <property type="entry name" value="FecR_C"/>
    <property type="match status" value="1"/>
</dbReference>
<accession>A0A1W2ASA1</accession>
<evidence type="ECO:0000256" key="1">
    <source>
        <dbReference type="SAM" id="Phobius"/>
    </source>
</evidence>
<dbReference type="PANTHER" id="PTHR30273">
    <property type="entry name" value="PERIPLASMIC SIGNAL SENSOR AND SIGMA FACTOR ACTIVATOR FECR-RELATED"/>
    <property type="match status" value="1"/>
</dbReference>
<feature type="domain" description="FecR protein" evidence="2">
    <location>
        <begin position="188"/>
        <end position="280"/>
    </location>
</feature>
<dbReference type="AlphaFoldDB" id="A0A1W2ASA1"/>
<name>A0A1W2ASA1_9SPHI</name>
<dbReference type="Gene3D" id="3.55.50.30">
    <property type="match status" value="1"/>
</dbReference>
<evidence type="ECO:0000259" key="2">
    <source>
        <dbReference type="Pfam" id="PF04773"/>
    </source>
</evidence>
<keyword evidence="1" id="KW-1133">Transmembrane helix</keyword>
<evidence type="ECO:0000313" key="4">
    <source>
        <dbReference type="EMBL" id="SMC63392.1"/>
    </source>
</evidence>
<keyword evidence="1" id="KW-0472">Membrane</keyword>
<feature type="domain" description="Protein FecR C-terminal" evidence="3">
    <location>
        <begin position="321"/>
        <end position="388"/>
    </location>
</feature>
<gene>
    <name evidence="4" type="ORF">SAMN04488524_1618</name>
</gene>
<dbReference type="InterPro" id="IPR006860">
    <property type="entry name" value="FecR"/>
</dbReference>
<reference evidence="5" key="1">
    <citation type="submission" date="2017-04" db="EMBL/GenBank/DDBJ databases">
        <authorList>
            <person name="Varghese N."/>
            <person name="Submissions S."/>
        </authorList>
    </citation>
    <scope>NUCLEOTIDE SEQUENCE [LARGE SCALE GENOMIC DNA]</scope>
    <source>
        <strain evidence="5">DSM 12126</strain>
    </source>
</reference>
<keyword evidence="1" id="KW-0812">Transmembrane</keyword>
<keyword evidence="5" id="KW-1185">Reference proteome</keyword>
<proteinExistence type="predicted"/>
<protein>
    <submittedName>
        <fullName evidence="4">FecR family protein</fullName>
    </submittedName>
</protein>
<evidence type="ECO:0000313" key="5">
    <source>
        <dbReference type="Proteomes" id="UP000192756"/>
    </source>
</evidence>
<dbReference type="OrthoDB" id="1099963at2"/>
<dbReference type="Pfam" id="PF04773">
    <property type="entry name" value="FecR"/>
    <property type="match status" value="1"/>
</dbReference>